<organism evidence="1 2">
    <name type="scientific">Rubinisphaera italica</name>
    <dbReference type="NCBI Taxonomy" id="2527969"/>
    <lineage>
        <taxon>Bacteria</taxon>
        <taxon>Pseudomonadati</taxon>
        <taxon>Planctomycetota</taxon>
        <taxon>Planctomycetia</taxon>
        <taxon>Planctomycetales</taxon>
        <taxon>Planctomycetaceae</taxon>
        <taxon>Rubinisphaera</taxon>
    </lineage>
</organism>
<keyword evidence="2" id="KW-1185">Reference proteome</keyword>
<name>A0A5C5XG66_9PLAN</name>
<gene>
    <name evidence="1" type="ORF">Pan54_24750</name>
</gene>
<proteinExistence type="predicted"/>
<accession>A0A5C5XG66</accession>
<reference evidence="1 2" key="1">
    <citation type="submission" date="2019-02" db="EMBL/GenBank/DDBJ databases">
        <title>Deep-cultivation of Planctomycetes and their phenomic and genomic characterization uncovers novel biology.</title>
        <authorList>
            <person name="Wiegand S."/>
            <person name="Jogler M."/>
            <person name="Boedeker C."/>
            <person name="Pinto D."/>
            <person name="Vollmers J."/>
            <person name="Rivas-Marin E."/>
            <person name="Kohn T."/>
            <person name="Peeters S.H."/>
            <person name="Heuer A."/>
            <person name="Rast P."/>
            <person name="Oberbeckmann S."/>
            <person name="Bunk B."/>
            <person name="Jeske O."/>
            <person name="Meyerdierks A."/>
            <person name="Storesund J.E."/>
            <person name="Kallscheuer N."/>
            <person name="Luecker S."/>
            <person name="Lage O.M."/>
            <person name="Pohl T."/>
            <person name="Merkel B.J."/>
            <person name="Hornburger P."/>
            <person name="Mueller R.-W."/>
            <person name="Bruemmer F."/>
            <person name="Labrenz M."/>
            <person name="Spormann A.M."/>
            <person name="Op Den Camp H."/>
            <person name="Overmann J."/>
            <person name="Amann R."/>
            <person name="Jetten M.S.M."/>
            <person name="Mascher T."/>
            <person name="Medema M.H."/>
            <person name="Devos D.P."/>
            <person name="Kaster A.-K."/>
            <person name="Ovreas L."/>
            <person name="Rohde M."/>
            <person name="Galperin M.Y."/>
            <person name="Jogler C."/>
        </authorList>
    </citation>
    <scope>NUCLEOTIDE SEQUENCE [LARGE SCALE GENOMIC DNA]</scope>
    <source>
        <strain evidence="1 2">Pan54</strain>
    </source>
</reference>
<sequence>MQNDSTFFEEAVKLCNDANPHVSRIAESLYQCMLTNNQEKNLSPIGSFNILYFFQVVIRLWFSQHTTIELGQTNYPYPCESICGCIWPSNESGRNCMVEGFIEIVRSDSVPEGSDFDVTYATEIIALVFDNNGELRELPFSLEPSEQDFDYWLSGFNTDQT</sequence>
<dbReference type="Proteomes" id="UP000316095">
    <property type="component" value="Unassembled WGS sequence"/>
</dbReference>
<dbReference type="RefSeq" id="WP_146503686.1">
    <property type="nucleotide sequence ID" value="NZ_SJPG01000001.1"/>
</dbReference>
<dbReference type="AlphaFoldDB" id="A0A5C5XG66"/>
<evidence type="ECO:0000313" key="2">
    <source>
        <dbReference type="Proteomes" id="UP000316095"/>
    </source>
</evidence>
<comment type="caution">
    <text evidence="1">The sequence shown here is derived from an EMBL/GenBank/DDBJ whole genome shotgun (WGS) entry which is preliminary data.</text>
</comment>
<dbReference type="EMBL" id="SJPG01000001">
    <property type="protein sequence ID" value="TWT61738.1"/>
    <property type="molecule type" value="Genomic_DNA"/>
</dbReference>
<evidence type="ECO:0000313" key="1">
    <source>
        <dbReference type="EMBL" id="TWT61738.1"/>
    </source>
</evidence>
<protein>
    <submittedName>
        <fullName evidence="1">Uncharacterized protein</fullName>
    </submittedName>
</protein>